<organism evidence="3 4">
    <name type="scientific">Nonomuraea salmonea</name>
    <dbReference type="NCBI Taxonomy" id="46181"/>
    <lineage>
        <taxon>Bacteria</taxon>
        <taxon>Bacillati</taxon>
        <taxon>Actinomycetota</taxon>
        <taxon>Actinomycetes</taxon>
        <taxon>Streptosporangiales</taxon>
        <taxon>Streptosporangiaceae</taxon>
        <taxon>Nonomuraea</taxon>
    </lineage>
</organism>
<evidence type="ECO:0000256" key="2">
    <source>
        <dbReference type="RuleBase" id="RU000461"/>
    </source>
</evidence>
<evidence type="ECO:0000256" key="1">
    <source>
        <dbReference type="ARBA" id="ARBA00010617"/>
    </source>
</evidence>
<gene>
    <name evidence="3" type="ORF">ACFFR3_46915</name>
</gene>
<keyword evidence="2" id="KW-0503">Monooxygenase</keyword>
<dbReference type="PANTHER" id="PTHR46696">
    <property type="entry name" value="P450, PUTATIVE (EUROFUNG)-RELATED"/>
    <property type="match status" value="1"/>
</dbReference>
<dbReference type="InterPro" id="IPR001128">
    <property type="entry name" value="Cyt_P450"/>
</dbReference>
<dbReference type="InterPro" id="IPR036396">
    <property type="entry name" value="Cyt_P450_sf"/>
</dbReference>
<dbReference type="RefSeq" id="WP_379485282.1">
    <property type="nucleotide sequence ID" value="NZ_JBHMCF010000059.1"/>
</dbReference>
<dbReference type="PANTHER" id="PTHR46696:SF1">
    <property type="entry name" value="CYTOCHROME P450 YJIB-RELATED"/>
    <property type="match status" value="1"/>
</dbReference>
<feature type="non-terminal residue" evidence="3">
    <location>
        <position position="387"/>
    </location>
</feature>
<proteinExistence type="inferred from homology"/>
<dbReference type="Proteomes" id="UP001589568">
    <property type="component" value="Unassembled WGS sequence"/>
</dbReference>
<keyword evidence="2" id="KW-0479">Metal-binding</keyword>
<evidence type="ECO:0000313" key="3">
    <source>
        <dbReference type="EMBL" id="MFB9477071.1"/>
    </source>
</evidence>
<dbReference type="PRINTS" id="PR00359">
    <property type="entry name" value="BP450"/>
</dbReference>
<dbReference type="InterPro" id="IPR002397">
    <property type="entry name" value="Cyt_P450_B"/>
</dbReference>
<keyword evidence="2" id="KW-0408">Iron</keyword>
<keyword evidence="2" id="KW-0560">Oxidoreductase</keyword>
<dbReference type="PRINTS" id="PR00385">
    <property type="entry name" value="P450"/>
</dbReference>
<dbReference type="Pfam" id="PF00067">
    <property type="entry name" value="p450"/>
    <property type="match status" value="2"/>
</dbReference>
<dbReference type="SUPFAM" id="SSF48264">
    <property type="entry name" value="Cytochrome P450"/>
    <property type="match status" value="1"/>
</dbReference>
<dbReference type="PROSITE" id="PS00086">
    <property type="entry name" value="CYTOCHROME_P450"/>
    <property type="match status" value="1"/>
</dbReference>
<evidence type="ECO:0000313" key="4">
    <source>
        <dbReference type="Proteomes" id="UP001589568"/>
    </source>
</evidence>
<dbReference type="CDD" id="cd11029">
    <property type="entry name" value="CYP107-like"/>
    <property type="match status" value="1"/>
</dbReference>
<accession>A0ABV5P3B1</accession>
<comment type="similarity">
    <text evidence="1 2">Belongs to the cytochrome P450 family.</text>
</comment>
<sequence>MRAQEPVYRHVEPATGRVFWYLTRYDDVRRALADPLLGRQIDRLPPESAARHRAWDRDPLPMVRRSVVNLDPPDHTRLRRLLAPAFTARAVAALEPRIERHVADLVERMNGHEETDLIQELALPLPTLIMAELLAIPRRDLPLLRRWSDGMLRGRDRRHGMEYIAYLQRTLTERRAHPGDDLMSQLIEGDLSRAELLSSVFQLLLAGDETTANAIGNGLLALLRHPGQAARLRAGPELIDAAVEEMLRFDGPVGHARPLYALADVDIGGTTIPRGDTVLPMLVAANRDPEVFERPDAFDVARAPNRHLGFGHGIHFCPGAALARVQLRAVVRALFRRHPGITLSAADLEWTPDLFVRGVRRLPVRLCTHIDGVARPTYGRAILDVKG</sequence>
<dbReference type="InterPro" id="IPR017972">
    <property type="entry name" value="Cyt_P450_CS"/>
</dbReference>
<keyword evidence="2" id="KW-0349">Heme</keyword>
<protein>
    <submittedName>
        <fullName evidence="3">Cytochrome P450</fullName>
    </submittedName>
</protein>
<keyword evidence="4" id="KW-1185">Reference proteome</keyword>
<comment type="caution">
    <text evidence="3">The sequence shown here is derived from an EMBL/GenBank/DDBJ whole genome shotgun (WGS) entry which is preliminary data.</text>
</comment>
<dbReference type="EMBL" id="JBHMCF010000059">
    <property type="protein sequence ID" value="MFB9477071.1"/>
    <property type="molecule type" value="Genomic_DNA"/>
</dbReference>
<name>A0ABV5P3B1_9ACTN</name>
<reference evidence="3 4" key="1">
    <citation type="submission" date="2024-09" db="EMBL/GenBank/DDBJ databases">
        <authorList>
            <person name="Sun Q."/>
            <person name="Mori K."/>
        </authorList>
    </citation>
    <scope>NUCLEOTIDE SEQUENCE [LARGE SCALE GENOMIC DNA]</scope>
    <source>
        <strain evidence="3 4">JCM 3324</strain>
    </source>
</reference>
<dbReference type="Gene3D" id="1.10.630.10">
    <property type="entry name" value="Cytochrome P450"/>
    <property type="match status" value="1"/>
</dbReference>